<dbReference type="InterPro" id="IPR000326">
    <property type="entry name" value="PAP2/HPO"/>
</dbReference>
<protein>
    <submittedName>
        <fullName evidence="3">Phosphoesterase PA-phosphatase</fullName>
    </submittedName>
</protein>
<keyword evidence="1" id="KW-0472">Membrane</keyword>
<feature type="transmembrane region" description="Helical" evidence="1">
    <location>
        <begin position="196"/>
        <end position="215"/>
    </location>
</feature>
<accession>A0A2S7WLG4</accession>
<dbReference type="EMBL" id="MSCN01000001">
    <property type="protein sequence ID" value="PQJ78455.1"/>
    <property type="molecule type" value="Genomic_DNA"/>
</dbReference>
<dbReference type="RefSeq" id="WP_105015044.1">
    <property type="nucleotide sequence ID" value="NZ_MSCN01000001.1"/>
</dbReference>
<feature type="transmembrane region" description="Helical" evidence="1">
    <location>
        <begin position="36"/>
        <end position="52"/>
    </location>
</feature>
<evidence type="ECO:0000313" key="3">
    <source>
        <dbReference type="EMBL" id="PQJ78455.1"/>
    </source>
</evidence>
<dbReference type="AlphaFoldDB" id="A0A2S7WLG4"/>
<comment type="caution">
    <text evidence="3">The sequence shown here is derived from an EMBL/GenBank/DDBJ whole genome shotgun (WGS) entry which is preliminary data.</text>
</comment>
<evidence type="ECO:0000313" key="4">
    <source>
        <dbReference type="Proteomes" id="UP000238882"/>
    </source>
</evidence>
<name>A0A2S7WLG4_9FLAO</name>
<proteinExistence type="predicted"/>
<dbReference type="OrthoDB" id="9806134at2"/>
<reference evidence="3 4" key="1">
    <citation type="submission" date="2016-12" db="EMBL/GenBank/DDBJ databases">
        <title>Trade-off between light-utilization and light-protection in marine flavobacteria.</title>
        <authorList>
            <person name="Kumagai Y."/>
            <person name="Yoshizawa S."/>
            <person name="Kogure K."/>
            <person name="Iwasaki W."/>
        </authorList>
    </citation>
    <scope>NUCLEOTIDE SEQUENCE [LARGE SCALE GENOMIC DNA]</scope>
    <source>
        <strain evidence="3 4">NBRC 108759</strain>
    </source>
</reference>
<feature type="domain" description="Phosphatidic acid phosphatase type 2/haloperoxidase" evidence="2">
    <location>
        <begin position="121"/>
        <end position="241"/>
    </location>
</feature>
<feature type="transmembrane region" description="Helical" evidence="1">
    <location>
        <begin position="167"/>
        <end position="184"/>
    </location>
</feature>
<gene>
    <name evidence="3" type="ORF">BTO18_04285</name>
</gene>
<dbReference type="CDD" id="cd01610">
    <property type="entry name" value="PAP2_like"/>
    <property type="match status" value="1"/>
</dbReference>
<evidence type="ECO:0000259" key="2">
    <source>
        <dbReference type="SMART" id="SM00014"/>
    </source>
</evidence>
<dbReference type="Proteomes" id="UP000238882">
    <property type="component" value="Unassembled WGS sequence"/>
</dbReference>
<keyword evidence="4" id="KW-1185">Reference proteome</keyword>
<dbReference type="Gene3D" id="1.20.144.10">
    <property type="entry name" value="Phosphatidic acid phosphatase type 2/haloperoxidase"/>
    <property type="match status" value="1"/>
</dbReference>
<dbReference type="InterPro" id="IPR036938">
    <property type="entry name" value="PAP2/HPO_sf"/>
</dbReference>
<dbReference type="SUPFAM" id="SSF48317">
    <property type="entry name" value="Acid phosphatase/Vanadium-dependent haloperoxidase"/>
    <property type="match status" value="1"/>
</dbReference>
<dbReference type="Pfam" id="PF01569">
    <property type="entry name" value="PAP2"/>
    <property type="match status" value="1"/>
</dbReference>
<sequence>MRKTALTLILFFIFSQPICTQQNTSPYEWKWKRDGIWLGSGIAGTALGLSIIKNKEPFTDAEINRFIIQQDNINFLDRWVAGKYSETASKNSDIPFTMSFAAPLVLLLDDDVNNHTGQFMGMYLQALTTTSTLFTISAGITRRARPYVYNTTTKTLESKKRITATRSFFSGHVAATATASFFAAKVYQDYNPDSPAIPYIYAGAAILPATVGYFRMRAGQHFLTDVLVGYGIGALVGYYTPVLHQKKNESISLSPVMDQNFFGENYQAISLKYDF</sequence>
<dbReference type="SMART" id="SM00014">
    <property type="entry name" value="acidPPc"/>
    <property type="match status" value="1"/>
</dbReference>
<keyword evidence="1" id="KW-1133">Transmembrane helix</keyword>
<keyword evidence="1" id="KW-0812">Transmembrane</keyword>
<evidence type="ECO:0000256" key="1">
    <source>
        <dbReference type="SAM" id="Phobius"/>
    </source>
</evidence>
<organism evidence="3 4">
    <name type="scientific">Polaribacter porphyrae</name>
    <dbReference type="NCBI Taxonomy" id="1137780"/>
    <lineage>
        <taxon>Bacteria</taxon>
        <taxon>Pseudomonadati</taxon>
        <taxon>Bacteroidota</taxon>
        <taxon>Flavobacteriia</taxon>
        <taxon>Flavobacteriales</taxon>
        <taxon>Flavobacteriaceae</taxon>
    </lineage>
</organism>
<feature type="transmembrane region" description="Helical" evidence="1">
    <location>
        <begin position="222"/>
        <end position="240"/>
    </location>
</feature>